<dbReference type="GO" id="GO:0050832">
    <property type="term" value="P:defense response to fungus"/>
    <property type="evidence" value="ECO:0007669"/>
    <property type="project" value="InterPro"/>
</dbReference>
<dbReference type="SMART" id="SM01191">
    <property type="entry name" value="ENT"/>
    <property type="match status" value="1"/>
</dbReference>
<gene>
    <name evidence="4" type="ORF">PanWU01x14_194960</name>
</gene>
<dbReference type="PANTHER" id="PTHR33432">
    <property type="entry name" value="PROTEIN EMSY-LIKE 4"/>
    <property type="match status" value="1"/>
</dbReference>
<dbReference type="STRING" id="3476.A0A2P5C040"/>
<organism evidence="4 5">
    <name type="scientific">Parasponia andersonii</name>
    <name type="common">Sponia andersonii</name>
    <dbReference type="NCBI Taxonomy" id="3476"/>
    <lineage>
        <taxon>Eukaryota</taxon>
        <taxon>Viridiplantae</taxon>
        <taxon>Streptophyta</taxon>
        <taxon>Embryophyta</taxon>
        <taxon>Tracheophyta</taxon>
        <taxon>Spermatophyta</taxon>
        <taxon>Magnoliopsida</taxon>
        <taxon>eudicotyledons</taxon>
        <taxon>Gunneridae</taxon>
        <taxon>Pentapetalae</taxon>
        <taxon>rosids</taxon>
        <taxon>fabids</taxon>
        <taxon>Rosales</taxon>
        <taxon>Cannabaceae</taxon>
        <taxon>Parasponia</taxon>
    </lineage>
</organism>
<dbReference type="Proteomes" id="UP000237105">
    <property type="component" value="Unassembled WGS sequence"/>
</dbReference>
<dbReference type="PROSITE" id="PS51138">
    <property type="entry name" value="ENT"/>
    <property type="match status" value="1"/>
</dbReference>
<dbReference type="PANTHER" id="PTHR33432:SF33">
    <property type="entry name" value="OS03G0796400 PROTEIN"/>
    <property type="match status" value="1"/>
</dbReference>
<comment type="caution">
    <text evidence="4">The sequence shown here is derived from an EMBL/GenBank/DDBJ whole genome shotgun (WGS) entry which is preliminary data.</text>
</comment>
<proteinExistence type="predicted"/>
<feature type="domain" description="ENT" evidence="3">
    <location>
        <begin position="200"/>
        <end position="260"/>
    </location>
</feature>
<dbReference type="Pfam" id="PF03735">
    <property type="entry name" value="ENT"/>
    <property type="match status" value="1"/>
</dbReference>
<dbReference type="InterPro" id="IPR033485">
    <property type="entry name" value="EMSY-LIKE_plant"/>
</dbReference>
<evidence type="ECO:0000259" key="3">
    <source>
        <dbReference type="PROSITE" id="PS51138"/>
    </source>
</evidence>
<evidence type="ECO:0000256" key="1">
    <source>
        <dbReference type="ARBA" id="ARBA00004123"/>
    </source>
</evidence>
<dbReference type="InterPro" id="IPR036142">
    <property type="entry name" value="ENT_dom-like_sf"/>
</dbReference>
<dbReference type="AlphaFoldDB" id="A0A2P5C040"/>
<keyword evidence="5" id="KW-1185">Reference proteome</keyword>
<evidence type="ECO:0000313" key="4">
    <source>
        <dbReference type="EMBL" id="PON54417.1"/>
    </source>
</evidence>
<protein>
    <submittedName>
        <fullName evidence="4">EMSY N-terminal</fullName>
    </submittedName>
</protein>
<dbReference type="SUPFAM" id="SSF158639">
    <property type="entry name" value="ENT-like"/>
    <property type="match status" value="1"/>
</dbReference>
<evidence type="ECO:0000256" key="2">
    <source>
        <dbReference type="ARBA" id="ARBA00023242"/>
    </source>
</evidence>
<keyword evidence="2" id="KW-0539">Nucleus</keyword>
<dbReference type="InterPro" id="IPR005491">
    <property type="entry name" value="ENT_dom"/>
</dbReference>
<reference evidence="5" key="1">
    <citation type="submission" date="2016-06" db="EMBL/GenBank/DDBJ databases">
        <title>Parallel loss of symbiosis genes in relatives of nitrogen-fixing non-legume Parasponia.</title>
        <authorList>
            <person name="Van Velzen R."/>
            <person name="Holmer R."/>
            <person name="Bu F."/>
            <person name="Rutten L."/>
            <person name="Van Zeijl A."/>
            <person name="Liu W."/>
            <person name="Santuari L."/>
            <person name="Cao Q."/>
            <person name="Sharma T."/>
            <person name="Shen D."/>
            <person name="Roswanjaya Y."/>
            <person name="Wardhani T."/>
            <person name="Kalhor M.S."/>
            <person name="Jansen J."/>
            <person name="Van den Hoogen J."/>
            <person name="Gungor B."/>
            <person name="Hartog M."/>
            <person name="Hontelez J."/>
            <person name="Verver J."/>
            <person name="Yang W.-C."/>
            <person name="Schijlen E."/>
            <person name="Repin R."/>
            <person name="Schilthuizen M."/>
            <person name="Schranz E."/>
            <person name="Heidstra R."/>
            <person name="Miyata K."/>
            <person name="Fedorova E."/>
            <person name="Kohlen W."/>
            <person name="Bisseling T."/>
            <person name="Smit S."/>
            <person name="Geurts R."/>
        </authorList>
    </citation>
    <scope>NUCLEOTIDE SEQUENCE [LARGE SCALE GENOMIC DNA]</scope>
    <source>
        <strain evidence="5">cv. WU1-14</strain>
    </source>
</reference>
<sequence>MEWQCKVLRNGRLVIKFFGFIQLKEFHVSSLRTHQVWHENKWSVMVNLRNHEQEANNSRHTTSNQCWSLVCSEPVEKLCEETCSKDQDEMSNLKKKSHAFGSQPESKNLILGERNKKRASNHVAEGCKRALIRNHSLFRQVDSNQCSIASCSLNETSDFTSGSCHKLIEKISHSSDAESSSFPSLSSKRKTLLPSFGRKLEVDIHNLELKAYKSTVLALYASGPLSWEQESMLTNLRLSVHISNDERLLQLRQLLAAQVL</sequence>
<evidence type="ECO:0000313" key="5">
    <source>
        <dbReference type="Proteomes" id="UP000237105"/>
    </source>
</evidence>
<dbReference type="GO" id="GO:0005634">
    <property type="term" value="C:nucleus"/>
    <property type="evidence" value="ECO:0007669"/>
    <property type="project" value="UniProtKB-SubCell"/>
</dbReference>
<dbReference type="EMBL" id="JXTB01000195">
    <property type="protein sequence ID" value="PON54417.1"/>
    <property type="molecule type" value="Genomic_DNA"/>
</dbReference>
<comment type="subcellular location">
    <subcellularLocation>
        <location evidence="1">Nucleus</location>
    </subcellularLocation>
</comment>
<dbReference type="OrthoDB" id="663550at2759"/>
<name>A0A2P5C040_PARAD</name>
<accession>A0A2P5C040</accession>
<dbReference type="Gene3D" id="1.10.1240.40">
    <property type="entry name" value="ENT domain"/>
    <property type="match status" value="1"/>
</dbReference>